<accession>Q2J147</accession>
<evidence type="ECO:0000256" key="3">
    <source>
        <dbReference type="ARBA" id="ARBA00022448"/>
    </source>
</evidence>
<dbReference type="InterPro" id="IPR004763">
    <property type="entry name" value="CusA-like"/>
</dbReference>
<dbReference type="eggNOG" id="COG3696">
    <property type="taxonomic scope" value="Bacteria"/>
</dbReference>
<evidence type="ECO:0000256" key="5">
    <source>
        <dbReference type="ARBA" id="ARBA00022692"/>
    </source>
</evidence>
<evidence type="ECO:0000256" key="8">
    <source>
        <dbReference type="SAM" id="Phobius"/>
    </source>
</evidence>
<keyword evidence="5 8" id="KW-0812">Transmembrane</keyword>
<feature type="transmembrane region" description="Helical" evidence="8">
    <location>
        <begin position="81"/>
        <end position="97"/>
    </location>
</feature>
<dbReference type="Pfam" id="PF00873">
    <property type="entry name" value="ACR_tran"/>
    <property type="match status" value="1"/>
</dbReference>
<evidence type="ECO:0000256" key="2">
    <source>
        <dbReference type="ARBA" id="ARBA00010942"/>
    </source>
</evidence>
<keyword evidence="7 8" id="KW-0472">Membrane</keyword>
<dbReference type="GO" id="GO:0008324">
    <property type="term" value="F:monoatomic cation transmembrane transporter activity"/>
    <property type="evidence" value="ECO:0007669"/>
    <property type="project" value="InterPro"/>
</dbReference>
<evidence type="ECO:0000256" key="1">
    <source>
        <dbReference type="ARBA" id="ARBA00004651"/>
    </source>
</evidence>
<evidence type="ECO:0000256" key="4">
    <source>
        <dbReference type="ARBA" id="ARBA00022475"/>
    </source>
</evidence>
<dbReference type="PRINTS" id="PR00702">
    <property type="entry name" value="ACRIFLAVINRP"/>
</dbReference>
<gene>
    <name evidence="9" type="ordered locus">RPB_1103</name>
</gene>
<dbReference type="Gene3D" id="3.30.70.1320">
    <property type="entry name" value="Multidrug efflux transporter AcrB pore domain like"/>
    <property type="match status" value="1"/>
</dbReference>
<feature type="transmembrane region" description="Helical" evidence="8">
    <location>
        <begin position="975"/>
        <end position="992"/>
    </location>
</feature>
<protein>
    <submittedName>
        <fullName evidence="9">Heavy metal efflux pump CzcA</fullName>
    </submittedName>
</protein>
<dbReference type="RefSeq" id="WP_011440002.1">
    <property type="nucleotide sequence ID" value="NC_007778.1"/>
</dbReference>
<dbReference type="HOGENOM" id="CLU_002755_1_2_5"/>
<feature type="transmembrane region" description="Helical" evidence="8">
    <location>
        <begin position="864"/>
        <end position="881"/>
    </location>
</feature>
<dbReference type="SUPFAM" id="SSF82693">
    <property type="entry name" value="Multidrug efflux transporter AcrB pore domain, PN1, PN2, PC1 and PC2 subdomains"/>
    <property type="match status" value="2"/>
</dbReference>
<dbReference type="Gene3D" id="3.30.70.1440">
    <property type="entry name" value="Multidrug efflux transporter AcrB pore domain"/>
    <property type="match status" value="1"/>
</dbReference>
<reference evidence="9 10" key="1">
    <citation type="submission" date="2006-01" db="EMBL/GenBank/DDBJ databases">
        <title>Complete sequence of Rhodopseudomonas palustris HaA2.</title>
        <authorList>
            <consortium name="US DOE Joint Genome Institute"/>
            <person name="Copeland A."/>
            <person name="Lucas S."/>
            <person name="Lapidus A."/>
            <person name="Barry K."/>
            <person name="Detter J.C."/>
            <person name="Glavina T."/>
            <person name="Hammon N."/>
            <person name="Israni S."/>
            <person name="Pitluck S."/>
            <person name="Chain P."/>
            <person name="Malfatti S."/>
            <person name="Shin M."/>
            <person name="Vergez L."/>
            <person name="Schmutz J."/>
            <person name="Larimer F."/>
            <person name="Land M."/>
            <person name="Hauser L."/>
            <person name="Pelletier D.A."/>
            <person name="Kyrpides N."/>
            <person name="Anderson I."/>
            <person name="Oda Y."/>
            <person name="Harwood C.S."/>
            <person name="Richardson P."/>
        </authorList>
    </citation>
    <scope>NUCLEOTIDE SEQUENCE [LARGE SCALE GENOMIC DNA]</scope>
    <source>
        <strain evidence="9 10">HaA2</strain>
    </source>
</reference>
<comment type="similarity">
    <text evidence="2">Belongs to the resistance-nodulation-cell division (RND) (TC 2.A.6) family.</text>
</comment>
<dbReference type="Gene3D" id="3.30.2090.10">
    <property type="entry name" value="Multidrug efflux transporter AcrB TolC docking domain, DN and DC subdomains"/>
    <property type="match status" value="2"/>
</dbReference>
<dbReference type="KEGG" id="rpb:RPB_1103"/>
<feature type="transmembrane region" description="Helical" evidence="8">
    <location>
        <begin position="344"/>
        <end position="377"/>
    </location>
</feature>
<dbReference type="OrthoDB" id="9758757at2"/>
<feature type="transmembrane region" description="Helical" evidence="8">
    <location>
        <begin position="517"/>
        <end position="541"/>
    </location>
</feature>
<evidence type="ECO:0000256" key="6">
    <source>
        <dbReference type="ARBA" id="ARBA00022989"/>
    </source>
</evidence>
<dbReference type="Gene3D" id="1.20.1640.10">
    <property type="entry name" value="Multidrug efflux transporter AcrB transmembrane domain"/>
    <property type="match status" value="2"/>
</dbReference>
<dbReference type="Proteomes" id="UP000008809">
    <property type="component" value="Chromosome"/>
</dbReference>
<keyword evidence="3" id="KW-0813">Transport</keyword>
<keyword evidence="6 8" id="KW-1133">Transmembrane helix</keyword>
<feature type="transmembrane region" description="Helical" evidence="8">
    <location>
        <begin position="427"/>
        <end position="453"/>
    </location>
</feature>
<dbReference type="GO" id="GO:0005886">
    <property type="term" value="C:plasma membrane"/>
    <property type="evidence" value="ECO:0007669"/>
    <property type="project" value="UniProtKB-SubCell"/>
</dbReference>
<dbReference type="SUPFAM" id="SSF82866">
    <property type="entry name" value="Multidrug efflux transporter AcrB transmembrane domain"/>
    <property type="match status" value="2"/>
</dbReference>
<keyword evidence="4" id="KW-1003">Cell membrane</keyword>
<name>Q2J147_RHOP2</name>
<comment type="subcellular location">
    <subcellularLocation>
        <location evidence="1">Cell membrane</location>
        <topology evidence="1">Multi-pass membrane protein</topology>
    </subcellularLocation>
</comment>
<dbReference type="GO" id="GO:0042910">
    <property type="term" value="F:xenobiotic transmembrane transporter activity"/>
    <property type="evidence" value="ECO:0007669"/>
    <property type="project" value="TreeGrafter"/>
</dbReference>
<evidence type="ECO:0000313" key="10">
    <source>
        <dbReference type="Proteomes" id="UP000008809"/>
    </source>
</evidence>
<dbReference type="EMBL" id="CP000250">
    <property type="protein sequence ID" value="ABD05813.1"/>
    <property type="molecule type" value="Genomic_DNA"/>
</dbReference>
<organism evidence="9 10">
    <name type="scientific">Rhodopseudomonas palustris (strain HaA2)</name>
    <dbReference type="NCBI Taxonomy" id="316058"/>
    <lineage>
        <taxon>Bacteria</taxon>
        <taxon>Pseudomonadati</taxon>
        <taxon>Pseudomonadota</taxon>
        <taxon>Alphaproteobacteria</taxon>
        <taxon>Hyphomicrobiales</taxon>
        <taxon>Nitrobacteraceae</taxon>
        <taxon>Rhodopseudomonas</taxon>
    </lineage>
</organism>
<dbReference type="PANTHER" id="PTHR32063">
    <property type="match status" value="1"/>
</dbReference>
<proteinExistence type="inferred from homology"/>
<evidence type="ECO:0000256" key="7">
    <source>
        <dbReference type="ARBA" id="ARBA00023136"/>
    </source>
</evidence>
<feature type="transmembrane region" description="Helical" evidence="8">
    <location>
        <begin position="473"/>
        <end position="496"/>
    </location>
</feature>
<dbReference type="STRING" id="316058.RPB_1103"/>
<dbReference type="SUPFAM" id="SSF82714">
    <property type="entry name" value="Multidrug efflux transporter AcrB TolC docking domain, DN and DC subdomains"/>
    <property type="match status" value="2"/>
</dbReference>
<feature type="transmembrane region" description="Helical" evidence="8">
    <location>
        <begin position="383"/>
        <end position="406"/>
    </location>
</feature>
<dbReference type="Gene3D" id="3.30.70.1430">
    <property type="entry name" value="Multidrug efflux transporter AcrB pore domain"/>
    <property type="match status" value="2"/>
</dbReference>
<dbReference type="PANTHER" id="PTHR32063:SF19">
    <property type="entry name" value="CATION EFFLUX SYSTEM PROTEIN CUSA"/>
    <property type="match status" value="1"/>
</dbReference>
<sequence length="1051" mass="112606">MIARLIAWSARNLLLVLFGAGFAAAAGVYALKHLPLDAIPDLSDTQVIVYTEVPGQAPQVIEDQVTYPLTTAMLTVPRSKVVRGFSFFGVSFVYVIFEDGTDIYWARSRVLEFLNGASSRLPAGVTPTIGPDATGVGWVYQYAVMSKELNLGDTRAIQDWNLKFALAKAEGVAEVASVGGFVRQYNVVLDPQRMRDLGITMPKIRDAIRASNADVGGRTVELSEFEYVVRGKGYLKGINDLGDIVLKSAGGTPVLLRDVARVELGPDERRGITELNGEGEVAGGIVLQRFGVNALSVIDNVKKRFREIASSLPAGVEIVAVYDRSNLIDAAIATLKRTLVEESIVVALVCIVFLFHVRSALVAIIMLPVGILMAFVAMKLLGIGANIMSLGGIAIAIGAMIDAAIVMIENAHKHLERAAPGRARVEVLIEAAAEVGPALFFSLLIITVSFMPIFTLESQEGRLFSPLAFTKTFAMAAAALLSVTLVPALMVVFVRGRIVPERKNPISRLLIWIYRPVIKAVLSAKLIVILAAVAILAVTVWPARQLGTEFMPSLNEGTLLFMPTTLPGISVTKAAELLQTQDRIIHSFPEVASVYGKAGRSATATDPAPSEMFETIINLKPKQRWRAGVTIESLTAEMDRALQFPGVSNAWTMPIKSRIDMLSTGIRTPVGVKVIGHDLGEIESLAKQIEQVLKTVPGTSSAYAERALGGYYLDITPDRAALARYGISIQDVQDVIATALGGQTVTTTVEGRQRFGVNMRYPRDLRSSAQAIASDVLVSMPTGGAVPLGEIATVTPTRGPTSIRTENGQLAVYIYVDIRDRDLGGYVSDAQRAVTAGIAFPTGSYVVWSGQYEYLERAAARLKVVVPVTLLIIFLLLYLNFRSITETMIVMLSLPFALVGGIWLMWALGFNLSVAVVVGFIALAGVAAETGVVMLIYLDHAMAEVASRRAAAGASLDHGDIAEAIIHGAVERVRPKMMTVVAIMAGLLPILWSTGTGSEIMQRIAVPMIGGMISSTLLTLVVIPAIYALVKGFNLRGSSAVAAPLPTDDAG</sequence>
<dbReference type="AlphaFoldDB" id="Q2J147"/>
<feature type="transmembrane region" description="Helical" evidence="8">
    <location>
        <begin position="914"/>
        <end position="938"/>
    </location>
</feature>
<dbReference type="NCBIfam" id="TIGR00914">
    <property type="entry name" value="2A0601"/>
    <property type="match status" value="1"/>
</dbReference>
<evidence type="ECO:0000313" key="9">
    <source>
        <dbReference type="EMBL" id="ABD05813.1"/>
    </source>
</evidence>
<keyword evidence="10" id="KW-1185">Reference proteome</keyword>
<dbReference type="InterPro" id="IPR027463">
    <property type="entry name" value="AcrB_DN_DC_subdom"/>
</dbReference>
<feature type="transmembrane region" description="Helical" evidence="8">
    <location>
        <begin position="888"/>
        <end position="908"/>
    </location>
</feature>
<feature type="transmembrane region" description="Helical" evidence="8">
    <location>
        <begin position="1004"/>
        <end position="1030"/>
    </location>
</feature>
<dbReference type="InterPro" id="IPR001036">
    <property type="entry name" value="Acrflvin-R"/>
</dbReference>